<dbReference type="OrthoDB" id="9860641at2"/>
<sequence length="51" mass="5924">MDKAKPDEYDQKCLETLYQYIHSVMKNSFSRSSGLPLGKMRRILSCLPKES</sequence>
<dbReference type="RefSeq" id="WP_010886440.1">
    <property type="nucleotide sequence ID" value="NC_000964.3"/>
</dbReference>
<reference evidence="1" key="1">
    <citation type="submission" date="2020-04" db="EMBL/GenBank/DDBJ databases">
        <title>Phage recombination drives evolution of spore-forming Bacilli.</title>
        <authorList>
            <person name="Dragos A."/>
            <person name="Kovacs A.T."/>
        </authorList>
    </citation>
    <scope>NUCLEOTIDE SEQUENCE</scope>
    <source>
        <strain evidence="1">168</strain>
    </source>
</reference>
<dbReference type="KEGG" id="bsu:BSU07410"/>
<name>A0A6M4JFY7_BACSU</name>
<dbReference type="AlphaFoldDB" id="A0A6M4JFY7"/>
<accession>A0A6M4JFY7</accession>
<proteinExistence type="predicted"/>
<dbReference type="EMBL" id="CP052842">
    <property type="protein sequence ID" value="QJP87275.1"/>
    <property type="molecule type" value="Genomic_DNA"/>
</dbReference>
<evidence type="ECO:0000313" key="1">
    <source>
        <dbReference type="EMBL" id="QJP87275.1"/>
    </source>
</evidence>
<dbReference type="SMR" id="A0A6M4JFY7"/>
<protein>
    <submittedName>
        <fullName evidence="1">Uncharacterized protein</fullName>
    </submittedName>
</protein>
<organism evidence="1">
    <name type="scientific">Bacillus subtilis (strain 168)</name>
    <dbReference type="NCBI Taxonomy" id="224308"/>
    <lineage>
        <taxon>Bacteria</taxon>
        <taxon>Bacillati</taxon>
        <taxon>Bacillota</taxon>
        <taxon>Bacilli</taxon>
        <taxon>Bacillales</taxon>
        <taxon>Bacillaceae</taxon>
        <taxon>Bacillus</taxon>
    </lineage>
</organism>
<gene>
    <name evidence="1" type="ORF">HIR78_04185</name>
</gene>